<keyword evidence="1" id="KW-0812">Transmembrane</keyword>
<feature type="transmembrane region" description="Helical" evidence="1">
    <location>
        <begin position="20"/>
        <end position="42"/>
    </location>
</feature>
<name>A0A9R1CTQ3_9EURY</name>
<reference evidence="2" key="1">
    <citation type="journal article" date="2023" name="Front. Microbiol.">
        <title>Genomic-based phylogenetic and metabolic analyses of the genus Natronomonas, and description of Natronomonas aquatica sp. nov.</title>
        <authorList>
            <person name="Garcia-Roldan A."/>
            <person name="Duran-Viseras A."/>
            <person name="de la Haba R.R."/>
            <person name="Corral P."/>
            <person name="Sanchez-Porro C."/>
            <person name="Ventosa A."/>
        </authorList>
    </citation>
    <scope>NUCLEOTIDE SEQUENCE</scope>
    <source>
        <strain evidence="2">F2-12</strain>
    </source>
</reference>
<dbReference type="Pfam" id="PF26071">
    <property type="entry name" value="DUF8028"/>
    <property type="match status" value="1"/>
</dbReference>
<gene>
    <name evidence="2" type="ORF">KM295_09660</name>
</gene>
<comment type="caution">
    <text evidence="2">The sequence shown here is derived from an EMBL/GenBank/DDBJ whole genome shotgun (WGS) entry which is preliminary data.</text>
</comment>
<keyword evidence="3" id="KW-1185">Reference proteome</keyword>
<evidence type="ECO:0000313" key="2">
    <source>
        <dbReference type="EMBL" id="MCQ4333740.1"/>
    </source>
</evidence>
<evidence type="ECO:0000313" key="3">
    <source>
        <dbReference type="Proteomes" id="UP001139494"/>
    </source>
</evidence>
<proteinExistence type="predicted"/>
<keyword evidence="1" id="KW-1133">Transmembrane helix</keyword>
<organism evidence="2 3">
    <name type="scientific">Natronomonas aquatica</name>
    <dbReference type="NCBI Taxonomy" id="2841590"/>
    <lineage>
        <taxon>Archaea</taxon>
        <taxon>Methanobacteriati</taxon>
        <taxon>Methanobacteriota</taxon>
        <taxon>Stenosarchaea group</taxon>
        <taxon>Halobacteria</taxon>
        <taxon>Halobacteriales</taxon>
        <taxon>Natronomonadaceae</taxon>
        <taxon>Natronomonas</taxon>
    </lineage>
</organism>
<protein>
    <submittedName>
        <fullName evidence="2">Uncharacterized protein</fullName>
    </submittedName>
</protein>
<dbReference type="AlphaFoldDB" id="A0A9R1CTQ3"/>
<evidence type="ECO:0000256" key="1">
    <source>
        <dbReference type="SAM" id="Phobius"/>
    </source>
</evidence>
<feature type="transmembrane region" description="Helical" evidence="1">
    <location>
        <begin position="49"/>
        <end position="68"/>
    </location>
</feature>
<dbReference type="InterPro" id="IPR058341">
    <property type="entry name" value="DUF8028"/>
</dbReference>
<keyword evidence="1" id="KW-0472">Membrane</keyword>
<dbReference type="RefSeq" id="WP_256029766.1">
    <property type="nucleotide sequence ID" value="NZ_JAHLKM010000011.1"/>
</dbReference>
<dbReference type="Proteomes" id="UP001139494">
    <property type="component" value="Unassembled WGS sequence"/>
</dbReference>
<accession>A0A9R1CTQ3</accession>
<sequence>MTPSTPTNDRRAPTSASLPAPIRAGAFWAAVLLPFCALGLLASGLSSPVEYAAFVSLVAVNVLALIAGHDHGAE</sequence>
<dbReference type="EMBL" id="JAHLKM010000011">
    <property type="protein sequence ID" value="MCQ4333740.1"/>
    <property type="molecule type" value="Genomic_DNA"/>
</dbReference>